<gene>
    <name evidence="5" type="primary">xpt</name>
    <name evidence="6" type="ORF">ATX59_02555</name>
</gene>
<dbReference type="NCBIfam" id="TIGR01744">
    <property type="entry name" value="XPRTase"/>
    <property type="match status" value="1"/>
</dbReference>
<comment type="similarity">
    <text evidence="5">Belongs to the purine/pyrimidine phosphoribosyltransferase family. Xpt subfamily.</text>
</comment>
<feature type="binding site" evidence="5">
    <location>
        <position position="35"/>
    </location>
    <ligand>
        <name>xanthine</name>
        <dbReference type="ChEBI" id="CHEBI:17712"/>
    </ligand>
</feature>
<comment type="caution">
    <text evidence="6">The sequence shown here is derived from an EMBL/GenBank/DDBJ whole genome shotgun (WGS) entry which is preliminary data.</text>
</comment>
<dbReference type="PANTHER" id="PTHR43864:SF1">
    <property type="entry name" value="XANTHINE PHOSPHORIBOSYLTRANSFERASE"/>
    <property type="match status" value="1"/>
</dbReference>
<organism evidence="6 7">
    <name type="scientific">Oenococcus oeni</name>
    <name type="common">Leuconostoc oenos</name>
    <dbReference type="NCBI Taxonomy" id="1247"/>
    <lineage>
        <taxon>Bacteria</taxon>
        <taxon>Bacillati</taxon>
        <taxon>Bacillota</taxon>
        <taxon>Bacilli</taxon>
        <taxon>Lactobacillales</taxon>
        <taxon>Lactobacillaceae</taxon>
        <taxon>Oenococcus</taxon>
    </lineage>
</organism>
<evidence type="ECO:0000256" key="1">
    <source>
        <dbReference type="ARBA" id="ARBA00022490"/>
    </source>
</evidence>
<dbReference type="GO" id="GO:0006166">
    <property type="term" value="P:purine ribonucleoside salvage"/>
    <property type="evidence" value="ECO:0007669"/>
    <property type="project" value="UniProtKB-KW"/>
</dbReference>
<dbReference type="InterPro" id="IPR029057">
    <property type="entry name" value="PRTase-like"/>
</dbReference>
<dbReference type="EC" id="2.4.2.22" evidence="5"/>
<reference evidence="6 7" key="1">
    <citation type="journal article" date="2016" name="BMC Genomics">
        <title>Consensus pan-genome assembly of the specialised wine bacterium Oenococcus oeni.</title>
        <authorList>
            <person name="Sternes P.R."/>
            <person name="Borneman A.R."/>
        </authorList>
    </citation>
    <scope>NUCLEOTIDE SEQUENCE [LARGE SCALE GENOMIC DNA]</scope>
    <source>
        <strain evidence="6 7">AWRIB661</strain>
    </source>
</reference>
<evidence type="ECO:0000313" key="7">
    <source>
        <dbReference type="Proteomes" id="UP000181728"/>
    </source>
</evidence>
<evidence type="ECO:0000256" key="4">
    <source>
        <dbReference type="ARBA" id="ARBA00022726"/>
    </source>
</evidence>
<comment type="catalytic activity">
    <reaction evidence="5">
        <text>XMP + diphosphate = xanthine + 5-phospho-alpha-D-ribose 1-diphosphate</text>
        <dbReference type="Rhea" id="RHEA:10800"/>
        <dbReference type="ChEBI" id="CHEBI:17712"/>
        <dbReference type="ChEBI" id="CHEBI:33019"/>
        <dbReference type="ChEBI" id="CHEBI:57464"/>
        <dbReference type="ChEBI" id="CHEBI:58017"/>
        <dbReference type="EC" id="2.4.2.22"/>
    </reaction>
</comment>
<comment type="function">
    <text evidence="5">Converts the preformed base xanthine, a product of nucleic acid breakdown, to xanthosine 5'-monophosphate (XMP), so it can be reused for RNA or DNA synthesis.</text>
</comment>
<evidence type="ECO:0000313" key="6">
    <source>
        <dbReference type="EMBL" id="OIM21751.1"/>
    </source>
</evidence>
<dbReference type="GO" id="GO:0005737">
    <property type="term" value="C:cytoplasm"/>
    <property type="evidence" value="ECO:0007669"/>
    <property type="project" value="UniProtKB-SubCell"/>
</dbReference>
<evidence type="ECO:0000256" key="3">
    <source>
        <dbReference type="ARBA" id="ARBA00022679"/>
    </source>
</evidence>
<comment type="subunit">
    <text evidence="5">Homodimer.</text>
</comment>
<keyword evidence="1 5" id="KW-0963">Cytoplasm</keyword>
<dbReference type="Pfam" id="PF00156">
    <property type="entry name" value="Pribosyltran"/>
    <property type="match status" value="1"/>
</dbReference>
<sequence>MKLDRRLVIKILEEKIKSEGIVLGSDILKVDSFLNHQIDPFLMSQIGQAFAEKFSHENISKVLTIESSGIAPALMTSFQLQVPMIFARKHQSRTLNEEFFSASVYSYTKQTENQIAISKRFINPGDRVLIIDDFLANGQAVQGLLDIINQAGASAVGVGIVIEKRFQAGHQLILSKNLPLVSLASIDRFEDGQVIFSKQGETSHVN</sequence>
<comment type="pathway">
    <text evidence="5">Purine metabolism; XMP biosynthesis via salvage pathway; XMP from xanthine: step 1/1.</text>
</comment>
<dbReference type="PANTHER" id="PTHR43864">
    <property type="entry name" value="HYPOXANTHINE/GUANINE PHOSPHORIBOSYLTRANSFERASE"/>
    <property type="match status" value="1"/>
</dbReference>
<protein>
    <recommendedName>
        <fullName evidence="5">Xanthine phosphoribosyltransferase</fullName>
        <shortName evidence="5">XPRTase</shortName>
        <ecNumber evidence="5">2.4.2.22</ecNumber>
    </recommendedName>
</protein>
<comment type="subcellular location">
    <subcellularLocation>
        <location evidence="5">Cytoplasm</location>
    </subcellularLocation>
</comment>
<evidence type="ECO:0000256" key="2">
    <source>
        <dbReference type="ARBA" id="ARBA00022676"/>
    </source>
</evidence>
<dbReference type="CDD" id="cd06223">
    <property type="entry name" value="PRTases_typeI"/>
    <property type="match status" value="1"/>
</dbReference>
<feature type="binding site" evidence="5">
    <location>
        <position position="164"/>
    </location>
    <ligand>
        <name>xanthine</name>
        <dbReference type="ChEBI" id="CHEBI:17712"/>
    </ligand>
</feature>
<keyword evidence="3 5" id="KW-0808">Transferase</keyword>
<dbReference type="InterPro" id="IPR050118">
    <property type="entry name" value="Pur/Pyrimidine_PRTase"/>
</dbReference>
<keyword evidence="4 5" id="KW-0660">Purine salvage</keyword>
<dbReference type="Gene3D" id="3.40.50.2020">
    <property type="match status" value="1"/>
</dbReference>
<dbReference type="Proteomes" id="UP000181728">
    <property type="component" value="Unassembled WGS sequence"/>
</dbReference>
<name>A0A483CHM7_OENOE</name>
<dbReference type="InterPro" id="IPR010079">
    <property type="entry name" value="Xanthine_PRibTrfase"/>
</dbReference>
<dbReference type="SUPFAM" id="SSF53271">
    <property type="entry name" value="PRTase-like"/>
    <property type="match status" value="1"/>
</dbReference>
<dbReference type="EMBL" id="MLOK01000026">
    <property type="protein sequence ID" value="OIM21751.1"/>
    <property type="molecule type" value="Genomic_DNA"/>
</dbReference>
<feature type="binding site" evidence="5">
    <location>
        <position position="28"/>
    </location>
    <ligand>
        <name>xanthine</name>
        <dbReference type="ChEBI" id="CHEBI:17712"/>
    </ligand>
</feature>
<keyword evidence="2 5" id="KW-0328">Glycosyltransferase</keyword>
<dbReference type="AlphaFoldDB" id="A0A483CHM7"/>
<accession>A0A483CHM7</accession>
<dbReference type="HAMAP" id="MF_01184">
    <property type="entry name" value="XPRTase"/>
    <property type="match status" value="1"/>
</dbReference>
<dbReference type="NCBIfam" id="NF006671">
    <property type="entry name" value="PRK09219.1"/>
    <property type="match status" value="1"/>
</dbReference>
<dbReference type="GO" id="GO:0032265">
    <property type="term" value="P:XMP salvage"/>
    <property type="evidence" value="ECO:0007669"/>
    <property type="project" value="UniProtKB-UniRule"/>
</dbReference>
<dbReference type="GO" id="GO:0046110">
    <property type="term" value="P:xanthine metabolic process"/>
    <property type="evidence" value="ECO:0007669"/>
    <property type="project" value="UniProtKB-UniRule"/>
</dbReference>
<dbReference type="InterPro" id="IPR000836">
    <property type="entry name" value="PRTase_dom"/>
</dbReference>
<proteinExistence type="inferred from homology"/>
<evidence type="ECO:0000256" key="5">
    <source>
        <dbReference type="HAMAP-Rule" id="MF_01184"/>
    </source>
</evidence>
<dbReference type="UniPathway" id="UPA00602">
    <property type="reaction ID" value="UER00658"/>
</dbReference>
<dbReference type="GO" id="GO:0000310">
    <property type="term" value="F:xanthine phosphoribosyltransferase activity"/>
    <property type="evidence" value="ECO:0007669"/>
    <property type="project" value="UniProtKB-UniRule"/>
</dbReference>
<feature type="binding site" evidence="5">
    <location>
        <begin position="136"/>
        <end position="140"/>
    </location>
    <ligand>
        <name>5-phospho-alpha-D-ribose 1-diphosphate</name>
        <dbReference type="ChEBI" id="CHEBI:58017"/>
    </ligand>
</feature>